<dbReference type="PROSITE" id="PS50850">
    <property type="entry name" value="MFS"/>
    <property type="match status" value="1"/>
</dbReference>
<dbReference type="InterPro" id="IPR020846">
    <property type="entry name" value="MFS_dom"/>
</dbReference>
<proteinExistence type="predicted"/>
<evidence type="ECO:0000313" key="8">
    <source>
        <dbReference type="Proteomes" id="UP000076848"/>
    </source>
</evidence>
<feature type="transmembrane region" description="Helical" evidence="5">
    <location>
        <begin position="75"/>
        <end position="95"/>
    </location>
</feature>
<gene>
    <name evidence="7" type="primary">yjjL</name>
    <name evidence="7" type="ORF">SAMEA3906486_04354</name>
</gene>
<protein>
    <submittedName>
        <fullName evidence="7">MFS family transporter</fullName>
    </submittedName>
</protein>
<evidence type="ECO:0000256" key="2">
    <source>
        <dbReference type="ARBA" id="ARBA00022989"/>
    </source>
</evidence>
<sequence length="430" mass="44790">MAKRWNGPTCPPEPAAAAMSQPAPPPASDANRYRWWILAIATATQLAAALASQGIGAWAPHAQQALQFSNRDLGLLATLLNGAAAAALLLVGPMLDRFGERLPVFLGMAVMGVALLVLGDAAHYATLALAMLIAGLGYSPIQPAGGKAIYQWFPPRERGLAMGIRQAALPMGGACAAAFFPFMIGHAGWHAAMLAAASILVAAGLIYLTLFRCALGPCARPRHTAHHAPAALPRQTSLRRLGIVGMAMVGVQTVISVFWALLVHHRFGLSTHAAAWHLFALQLGGAAGRLAISAISDHLHDGRRRMVRLCALMTGCALLTAIALPTRGHDAMMLACSVAIGVFGFGWYGPWVVWLSDCAGPRQIGRVLASALAANQLIIAAVPLAFGALLDALPDPAPGWLALAGLLAVAMRYSGMPETGATESGPSPPR</sequence>
<dbReference type="InterPro" id="IPR036259">
    <property type="entry name" value="MFS_trans_sf"/>
</dbReference>
<feature type="transmembrane region" description="Helical" evidence="5">
    <location>
        <begin position="307"/>
        <end position="325"/>
    </location>
</feature>
<feature type="transmembrane region" description="Helical" evidence="5">
    <location>
        <begin position="331"/>
        <end position="355"/>
    </location>
</feature>
<dbReference type="PANTHER" id="PTHR23527">
    <property type="entry name" value="BLL3282 PROTEIN"/>
    <property type="match status" value="1"/>
</dbReference>
<dbReference type="Proteomes" id="UP000076848">
    <property type="component" value="Unassembled WGS sequence"/>
</dbReference>
<feature type="transmembrane region" description="Helical" evidence="5">
    <location>
        <begin position="124"/>
        <end position="141"/>
    </location>
</feature>
<evidence type="ECO:0000313" key="7">
    <source>
        <dbReference type="EMBL" id="SAI72924.1"/>
    </source>
</evidence>
<feature type="transmembrane region" description="Helical" evidence="5">
    <location>
        <begin position="241"/>
        <end position="262"/>
    </location>
</feature>
<dbReference type="InterPro" id="IPR052952">
    <property type="entry name" value="MFS-Transporter"/>
</dbReference>
<feature type="transmembrane region" description="Helical" evidence="5">
    <location>
        <begin position="35"/>
        <end position="55"/>
    </location>
</feature>
<organism evidence="7 8">
    <name type="scientific">Bordetella ansorpii</name>
    <dbReference type="NCBI Taxonomy" id="288768"/>
    <lineage>
        <taxon>Bacteria</taxon>
        <taxon>Pseudomonadati</taxon>
        <taxon>Pseudomonadota</taxon>
        <taxon>Betaproteobacteria</taxon>
        <taxon>Burkholderiales</taxon>
        <taxon>Alcaligenaceae</taxon>
        <taxon>Bordetella</taxon>
    </lineage>
</organism>
<dbReference type="PANTHER" id="PTHR23527:SF1">
    <property type="entry name" value="BLL3282 PROTEIN"/>
    <property type="match status" value="1"/>
</dbReference>
<keyword evidence="1 5" id="KW-0812">Transmembrane</keyword>
<feature type="transmembrane region" description="Helical" evidence="5">
    <location>
        <begin position="162"/>
        <end position="183"/>
    </location>
</feature>
<feature type="transmembrane region" description="Helical" evidence="5">
    <location>
        <begin position="367"/>
        <end position="390"/>
    </location>
</feature>
<name>A0A157SRJ5_9BORD</name>
<dbReference type="OrthoDB" id="8596007at2"/>
<dbReference type="SUPFAM" id="SSF103473">
    <property type="entry name" value="MFS general substrate transporter"/>
    <property type="match status" value="1"/>
</dbReference>
<evidence type="ECO:0000259" key="6">
    <source>
        <dbReference type="PROSITE" id="PS50850"/>
    </source>
</evidence>
<feature type="domain" description="Major facilitator superfamily (MFS) profile" evidence="6">
    <location>
        <begin position="37"/>
        <end position="420"/>
    </location>
</feature>
<dbReference type="EMBL" id="FKIF01000008">
    <property type="protein sequence ID" value="SAI72924.1"/>
    <property type="molecule type" value="Genomic_DNA"/>
</dbReference>
<feature type="region of interest" description="Disordered" evidence="4">
    <location>
        <begin position="1"/>
        <end position="25"/>
    </location>
</feature>
<evidence type="ECO:0000256" key="4">
    <source>
        <dbReference type="SAM" id="MobiDB-lite"/>
    </source>
</evidence>
<feature type="transmembrane region" description="Helical" evidence="5">
    <location>
        <begin position="102"/>
        <end position="118"/>
    </location>
</feature>
<evidence type="ECO:0000256" key="3">
    <source>
        <dbReference type="ARBA" id="ARBA00023136"/>
    </source>
</evidence>
<evidence type="ECO:0000256" key="5">
    <source>
        <dbReference type="SAM" id="Phobius"/>
    </source>
</evidence>
<keyword evidence="2 5" id="KW-1133">Transmembrane helix</keyword>
<accession>A0A157SRJ5</accession>
<feature type="transmembrane region" description="Helical" evidence="5">
    <location>
        <begin position="274"/>
        <end position="295"/>
    </location>
</feature>
<dbReference type="STRING" id="288768.SAMEA3906486_04354"/>
<keyword evidence="3 5" id="KW-0472">Membrane</keyword>
<dbReference type="AlphaFoldDB" id="A0A157SRJ5"/>
<feature type="transmembrane region" description="Helical" evidence="5">
    <location>
        <begin position="189"/>
        <end position="210"/>
    </location>
</feature>
<dbReference type="Gene3D" id="1.20.1250.20">
    <property type="entry name" value="MFS general substrate transporter like domains"/>
    <property type="match status" value="2"/>
</dbReference>
<keyword evidence="8" id="KW-1185">Reference proteome</keyword>
<dbReference type="Pfam" id="PF07690">
    <property type="entry name" value="MFS_1"/>
    <property type="match status" value="1"/>
</dbReference>
<evidence type="ECO:0000256" key="1">
    <source>
        <dbReference type="ARBA" id="ARBA00022692"/>
    </source>
</evidence>
<dbReference type="GO" id="GO:0022857">
    <property type="term" value="F:transmembrane transporter activity"/>
    <property type="evidence" value="ECO:0007669"/>
    <property type="project" value="InterPro"/>
</dbReference>
<dbReference type="InterPro" id="IPR011701">
    <property type="entry name" value="MFS"/>
</dbReference>
<reference evidence="7 8" key="1">
    <citation type="submission" date="2016-04" db="EMBL/GenBank/DDBJ databases">
        <authorList>
            <consortium name="Pathogen Informatics"/>
        </authorList>
    </citation>
    <scope>NUCLEOTIDE SEQUENCE [LARGE SCALE GENOMIC DNA]</scope>
    <source>
        <strain evidence="7 8">H050680373</strain>
    </source>
</reference>